<gene>
    <name evidence="2" type="ORF">PRZ48_012458</name>
</gene>
<dbReference type="SUPFAM" id="SSF81383">
    <property type="entry name" value="F-box domain"/>
    <property type="match status" value="1"/>
</dbReference>
<accession>A0ABR0E5C9</accession>
<reference evidence="2 3" key="1">
    <citation type="journal article" date="2023" name="G3 (Bethesda)">
        <title>A chromosome-level genome assembly of Zasmidium syzygii isolated from banana leaves.</title>
        <authorList>
            <person name="van Westerhoven A.C."/>
            <person name="Mehrabi R."/>
            <person name="Talebi R."/>
            <person name="Steentjes M.B.F."/>
            <person name="Corcolon B."/>
            <person name="Chong P.A."/>
            <person name="Kema G.H.J."/>
            <person name="Seidl M.F."/>
        </authorList>
    </citation>
    <scope>NUCLEOTIDE SEQUENCE [LARGE SCALE GENOMIC DNA]</scope>
    <source>
        <strain evidence="2 3">P124</strain>
    </source>
</reference>
<evidence type="ECO:0000313" key="2">
    <source>
        <dbReference type="EMBL" id="KAK4496478.1"/>
    </source>
</evidence>
<keyword evidence="3" id="KW-1185">Reference proteome</keyword>
<comment type="caution">
    <text evidence="2">The sequence shown here is derived from an EMBL/GenBank/DDBJ whole genome shotgun (WGS) entry which is preliminary data.</text>
</comment>
<name>A0ABR0E5C9_ZASCE</name>
<dbReference type="Proteomes" id="UP001305779">
    <property type="component" value="Unassembled WGS sequence"/>
</dbReference>
<dbReference type="InterPro" id="IPR001810">
    <property type="entry name" value="F-box_dom"/>
</dbReference>
<protein>
    <recommendedName>
        <fullName evidence="1">F-box domain-containing protein</fullName>
    </recommendedName>
</protein>
<dbReference type="SMART" id="SM00256">
    <property type="entry name" value="FBOX"/>
    <property type="match status" value="1"/>
</dbReference>
<sequence length="258" mass="29354">MVSAAERVHGLPEVLEMILDNLPTNDLLRVESVSQNFRNGIKASKHLQEKLFFRPEKLCGVEFPYETVLPWKQEPEEPALAKSKWIVHQIKFHLKRLHQVPLNTFFWDRFELRCSRFVGGITNCLPINILKALHPAMAELSLHRNEPTDSEAILTVSLYEHLSPSNKMAMTLYAPNPSWRRMLLKQCPCTEIVLCLKVRRRRDSVQDLMGKRFPANTLMGEIMDYCASQPGDMSGGAGVLVGGEVNLEGEDEEEVGEE</sequence>
<evidence type="ECO:0000259" key="1">
    <source>
        <dbReference type="SMART" id="SM00256"/>
    </source>
</evidence>
<feature type="domain" description="F-box" evidence="1">
    <location>
        <begin position="11"/>
        <end position="50"/>
    </location>
</feature>
<dbReference type="Pfam" id="PF00646">
    <property type="entry name" value="F-box"/>
    <property type="match status" value="1"/>
</dbReference>
<dbReference type="InterPro" id="IPR036047">
    <property type="entry name" value="F-box-like_dom_sf"/>
</dbReference>
<organism evidence="2 3">
    <name type="scientific">Zasmidium cellare</name>
    <name type="common">Wine cellar mold</name>
    <name type="synonym">Racodium cellare</name>
    <dbReference type="NCBI Taxonomy" id="395010"/>
    <lineage>
        <taxon>Eukaryota</taxon>
        <taxon>Fungi</taxon>
        <taxon>Dikarya</taxon>
        <taxon>Ascomycota</taxon>
        <taxon>Pezizomycotina</taxon>
        <taxon>Dothideomycetes</taxon>
        <taxon>Dothideomycetidae</taxon>
        <taxon>Mycosphaerellales</taxon>
        <taxon>Mycosphaerellaceae</taxon>
        <taxon>Zasmidium</taxon>
    </lineage>
</organism>
<proteinExistence type="predicted"/>
<dbReference type="EMBL" id="JAXOVC010000010">
    <property type="protein sequence ID" value="KAK4496478.1"/>
    <property type="molecule type" value="Genomic_DNA"/>
</dbReference>
<evidence type="ECO:0000313" key="3">
    <source>
        <dbReference type="Proteomes" id="UP001305779"/>
    </source>
</evidence>